<sequence>MKMVHTRNGSSYSVQPDGSGQGRGKTRDRSNKSSSRKTCLEDARVPPIPQGEDHRTLRRVEPSVLQRQGQKDKELVEEPKYFIYRPEEGVGNDPRFGERRPSGVDQLQTNSRNVQRQAQGTSEEAERSQELSRQGQRKRELAQTLLTKVQDPQVGTISSGQCFQYGQNSYGIHRNRAGKDEQEFSMQIIDEIKFVKSSIDVEIGKFDAKLNKITSDINELKKDDRISSDGHKLTMTKIDLTSNACDRIVSRYQVQIDEIEDLSISNINDQLKIMKNHALEIVYNTNIFATHLERSESERQKLKDVIIAHVEQIYKNYEPNSHMPRHSTPLTEEKLSVKGSLTPFLG</sequence>
<feature type="compositionally biased region" description="Polar residues" evidence="1">
    <location>
        <begin position="105"/>
        <end position="122"/>
    </location>
</feature>
<evidence type="ECO:0000313" key="3">
    <source>
        <dbReference type="Proteomes" id="UP000765509"/>
    </source>
</evidence>
<feature type="compositionally biased region" description="Polar residues" evidence="1">
    <location>
        <begin position="7"/>
        <end position="18"/>
    </location>
</feature>
<dbReference type="Proteomes" id="UP000765509">
    <property type="component" value="Unassembled WGS sequence"/>
</dbReference>
<dbReference type="AlphaFoldDB" id="A0A9Q3HCU9"/>
<evidence type="ECO:0000313" key="2">
    <source>
        <dbReference type="EMBL" id="MBW0500708.1"/>
    </source>
</evidence>
<comment type="caution">
    <text evidence="2">The sequence shown here is derived from an EMBL/GenBank/DDBJ whole genome shotgun (WGS) entry which is preliminary data.</text>
</comment>
<feature type="region of interest" description="Disordered" evidence="1">
    <location>
        <begin position="1"/>
        <end position="138"/>
    </location>
</feature>
<accession>A0A9Q3HCU9</accession>
<keyword evidence="3" id="KW-1185">Reference proteome</keyword>
<feature type="compositionally biased region" description="Basic and acidic residues" evidence="1">
    <location>
        <begin position="51"/>
        <end position="61"/>
    </location>
</feature>
<protein>
    <submittedName>
        <fullName evidence="2">Uncharacterized protein</fullName>
    </submittedName>
</protein>
<dbReference type="EMBL" id="AVOT02015955">
    <property type="protein sequence ID" value="MBW0500708.1"/>
    <property type="molecule type" value="Genomic_DNA"/>
</dbReference>
<name>A0A9Q3HCU9_9BASI</name>
<feature type="compositionally biased region" description="Basic and acidic residues" evidence="1">
    <location>
        <begin position="69"/>
        <end position="88"/>
    </location>
</feature>
<proteinExistence type="predicted"/>
<reference evidence="2" key="1">
    <citation type="submission" date="2021-03" db="EMBL/GenBank/DDBJ databases">
        <title>Draft genome sequence of rust myrtle Austropuccinia psidii MF-1, a brazilian biotype.</title>
        <authorList>
            <person name="Quecine M.C."/>
            <person name="Pachon D.M.R."/>
            <person name="Bonatelli M.L."/>
            <person name="Correr F.H."/>
            <person name="Franceschini L.M."/>
            <person name="Leite T.F."/>
            <person name="Margarido G.R.A."/>
            <person name="Almeida C.A."/>
            <person name="Ferrarezi J.A."/>
            <person name="Labate C.A."/>
        </authorList>
    </citation>
    <scope>NUCLEOTIDE SEQUENCE</scope>
    <source>
        <strain evidence="2">MF-1</strain>
    </source>
</reference>
<organism evidence="2 3">
    <name type="scientific">Austropuccinia psidii MF-1</name>
    <dbReference type="NCBI Taxonomy" id="1389203"/>
    <lineage>
        <taxon>Eukaryota</taxon>
        <taxon>Fungi</taxon>
        <taxon>Dikarya</taxon>
        <taxon>Basidiomycota</taxon>
        <taxon>Pucciniomycotina</taxon>
        <taxon>Pucciniomycetes</taxon>
        <taxon>Pucciniales</taxon>
        <taxon>Sphaerophragmiaceae</taxon>
        <taxon>Austropuccinia</taxon>
    </lineage>
</organism>
<gene>
    <name evidence="2" type="ORF">O181_040423</name>
</gene>
<evidence type="ECO:0000256" key="1">
    <source>
        <dbReference type="SAM" id="MobiDB-lite"/>
    </source>
</evidence>